<evidence type="ECO:0000256" key="18">
    <source>
        <dbReference type="SAM" id="MobiDB-lite"/>
    </source>
</evidence>
<keyword evidence="6" id="KW-0963">Cytoplasm</keyword>
<feature type="region of interest" description="Disordered" evidence="18">
    <location>
        <begin position="533"/>
        <end position="566"/>
    </location>
</feature>
<evidence type="ECO:0000256" key="2">
    <source>
        <dbReference type="ARBA" id="ARBA00004496"/>
    </source>
</evidence>
<comment type="subcellular location">
    <subcellularLocation>
        <location evidence="2">Cytoplasm</location>
    </subcellularLocation>
</comment>
<dbReference type="GO" id="GO:0016787">
    <property type="term" value="F:hydrolase activity"/>
    <property type="evidence" value="ECO:0007669"/>
    <property type="project" value="UniProtKB-KW"/>
</dbReference>
<dbReference type="Proteomes" id="UP000249566">
    <property type="component" value="Chromosome 1"/>
</dbReference>
<evidence type="ECO:0000256" key="13">
    <source>
        <dbReference type="ARBA" id="ARBA00022759"/>
    </source>
</evidence>
<evidence type="ECO:0000256" key="7">
    <source>
        <dbReference type="ARBA" id="ARBA00022519"/>
    </source>
</evidence>
<dbReference type="GO" id="GO:0019843">
    <property type="term" value="F:rRNA binding"/>
    <property type="evidence" value="ECO:0007669"/>
    <property type="project" value="UniProtKB-KW"/>
</dbReference>
<dbReference type="GO" id="GO:0004540">
    <property type="term" value="F:RNA nuclease activity"/>
    <property type="evidence" value="ECO:0007669"/>
    <property type="project" value="InterPro"/>
</dbReference>
<comment type="similarity">
    <text evidence="3">Belongs to the RNase E/G family. RNase G subfamily.</text>
</comment>
<keyword evidence="9" id="KW-0819">tRNA processing</keyword>
<dbReference type="AlphaFoldDB" id="A0AAX2J0P7"/>
<sequence length="706" mass="79483">MQDVEPGKLTWWQENCRNDHTLYRALHYLDVNACALNMGLYMEKMLINAMQTEEIRVALIKNNQLFDLDIECPGEIKKKGNIYKAIVTRREPSLDAVFVEYGSKRQGFLPLKEIAPEYLSKNPEEFGDEKPPITSLIREGQELLIQVDKEERGNKGAALTTFITLAGCYLVLMPNNPHSGGISRRIEGEERDELRETLNALTLPEDMGLIIRTAGVGKSLEELQDDLNMLCNQWQSIKEAYNSELAPCLIHQEGDVIIRSIRDNLRKSISEIIIDDQISYIKAKQYIERVKPEFLPNLKLYNSSIPLFNFYQIESQIETAYQRQVMLPSGGALVIDRTEALVSIDINSAKATGGADIEATALNTNLEAADEIARQLRLRDLGGLVVIDFIDMSSSKNQREVENRLKEALQADRARIQVGRISRFGLLEMSRQRLRLSLGETAQEVCPRCEGRGTVRSIQSHGLSITRLIEEEALKEKTAEIQVQLPPEMATFIMNEKRNFIRDIEKRHSVSVVVIANPYLHPPQYTITRLKEDNVGKSKKPSYSLIQQPEVQVPSSDKEPASHDEPAVKSFAEHRAIKHPHTSFIKRLWTSLFGGHSAAAHTATQEPGKKHHHRAQNQGKHTSSKNSGGDKRQQGSNPNRRRRSGGGQQRSSSGNTNATANTSQQRKKSNTNQQSHGGQQGNRSIPAKNEGNKKREAILAKEQEEK</sequence>
<keyword evidence="5" id="KW-1003">Cell membrane</keyword>
<evidence type="ECO:0000313" key="20">
    <source>
        <dbReference type="EMBL" id="SQG91098.1"/>
    </source>
</evidence>
<gene>
    <name evidence="20" type="primary">rne</name>
    <name evidence="20" type="ORF">NCTC12272_02310</name>
</gene>
<dbReference type="InterPro" id="IPR012340">
    <property type="entry name" value="NA-bd_OB-fold"/>
</dbReference>
<keyword evidence="15" id="KW-0460">Magnesium</keyword>
<dbReference type="PROSITE" id="PS50126">
    <property type="entry name" value="S1"/>
    <property type="match status" value="1"/>
</dbReference>
<keyword evidence="10" id="KW-0540">Nuclease</keyword>
<comment type="cofactor">
    <cofactor evidence="1">
        <name>Mg(2+)</name>
        <dbReference type="ChEBI" id="CHEBI:18420"/>
    </cofactor>
</comment>
<evidence type="ECO:0000256" key="12">
    <source>
        <dbReference type="ARBA" id="ARBA00022730"/>
    </source>
</evidence>
<feature type="region of interest" description="Disordered" evidence="18">
    <location>
        <begin position="599"/>
        <end position="706"/>
    </location>
</feature>
<keyword evidence="13" id="KW-0255">Endonuclease</keyword>
<keyword evidence="8" id="KW-0698">rRNA processing</keyword>
<protein>
    <recommendedName>
        <fullName evidence="4">Ribonuclease G</fullName>
    </recommendedName>
</protein>
<dbReference type="InterPro" id="IPR048583">
    <property type="entry name" value="RNase_E_G_thioredoxin-like"/>
</dbReference>
<evidence type="ECO:0000259" key="19">
    <source>
        <dbReference type="PROSITE" id="PS50126"/>
    </source>
</evidence>
<evidence type="ECO:0000256" key="6">
    <source>
        <dbReference type="ARBA" id="ARBA00022490"/>
    </source>
</evidence>
<dbReference type="SMART" id="SM00316">
    <property type="entry name" value="S1"/>
    <property type="match status" value="1"/>
</dbReference>
<keyword evidence="16" id="KW-0694">RNA-binding</keyword>
<dbReference type="CDD" id="cd04453">
    <property type="entry name" value="S1_RNase_E"/>
    <property type="match status" value="1"/>
</dbReference>
<keyword evidence="17" id="KW-0472">Membrane</keyword>
<evidence type="ECO:0000256" key="17">
    <source>
        <dbReference type="ARBA" id="ARBA00023136"/>
    </source>
</evidence>
<evidence type="ECO:0000256" key="10">
    <source>
        <dbReference type="ARBA" id="ARBA00022722"/>
    </source>
</evidence>
<dbReference type="GO" id="GO:0004519">
    <property type="term" value="F:endonuclease activity"/>
    <property type="evidence" value="ECO:0007669"/>
    <property type="project" value="UniProtKB-KW"/>
</dbReference>
<dbReference type="PANTHER" id="PTHR30001:SF1">
    <property type="entry name" value="RIBONUCLEASE E_G-LIKE PROTEIN, CHLOROPLASTIC"/>
    <property type="match status" value="1"/>
</dbReference>
<dbReference type="InterPro" id="IPR004659">
    <property type="entry name" value="RNase_E/G"/>
</dbReference>
<name>A0AAX2J0P7_LEGPN</name>
<dbReference type="GO" id="GO:0006364">
    <property type="term" value="P:rRNA processing"/>
    <property type="evidence" value="ECO:0007669"/>
    <property type="project" value="UniProtKB-KW"/>
</dbReference>
<dbReference type="GO" id="GO:0008033">
    <property type="term" value="P:tRNA processing"/>
    <property type="evidence" value="ECO:0007669"/>
    <property type="project" value="UniProtKB-KW"/>
</dbReference>
<feature type="domain" description="S1 motif" evidence="19">
    <location>
        <begin position="80"/>
        <end position="162"/>
    </location>
</feature>
<evidence type="ECO:0000256" key="9">
    <source>
        <dbReference type="ARBA" id="ARBA00022694"/>
    </source>
</evidence>
<dbReference type="Pfam" id="PF00575">
    <property type="entry name" value="S1"/>
    <property type="match status" value="1"/>
</dbReference>
<evidence type="ECO:0000313" key="21">
    <source>
        <dbReference type="Proteomes" id="UP000249566"/>
    </source>
</evidence>
<dbReference type="InterPro" id="IPR003029">
    <property type="entry name" value="S1_domain"/>
</dbReference>
<feature type="compositionally biased region" description="Polar residues" evidence="18">
    <location>
        <begin position="656"/>
        <end position="683"/>
    </location>
</feature>
<proteinExistence type="inferred from homology"/>
<dbReference type="PANTHER" id="PTHR30001">
    <property type="entry name" value="RIBONUCLEASE"/>
    <property type="match status" value="1"/>
</dbReference>
<organism evidence="20 21">
    <name type="scientific">Legionella pneumophila subsp. pascullei</name>
    <dbReference type="NCBI Taxonomy" id="91890"/>
    <lineage>
        <taxon>Bacteria</taxon>
        <taxon>Pseudomonadati</taxon>
        <taxon>Pseudomonadota</taxon>
        <taxon>Gammaproteobacteria</taxon>
        <taxon>Legionellales</taxon>
        <taxon>Legionellaceae</taxon>
        <taxon>Legionella</taxon>
    </lineage>
</organism>
<dbReference type="GO" id="GO:0046872">
    <property type="term" value="F:metal ion binding"/>
    <property type="evidence" value="ECO:0007669"/>
    <property type="project" value="UniProtKB-KW"/>
</dbReference>
<evidence type="ECO:0000256" key="8">
    <source>
        <dbReference type="ARBA" id="ARBA00022552"/>
    </source>
</evidence>
<dbReference type="GO" id="GO:0005737">
    <property type="term" value="C:cytoplasm"/>
    <property type="evidence" value="ECO:0007669"/>
    <property type="project" value="UniProtKB-SubCell"/>
</dbReference>
<dbReference type="SUPFAM" id="SSF50249">
    <property type="entry name" value="Nucleic acid-binding proteins"/>
    <property type="match status" value="1"/>
</dbReference>
<evidence type="ECO:0000256" key="4">
    <source>
        <dbReference type="ARBA" id="ARBA00017719"/>
    </source>
</evidence>
<evidence type="ECO:0000256" key="3">
    <source>
        <dbReference type="ARBA" id="ARBA00005663"/>
    </source>
</evidence>
<dbReference type="Pfam" id="PF20833">
    <property type="entry name" value="RNase_E_G_Thio"/>
    <property type="match status" value="1"/>
</dbReference>
<feature type="compositionally biased region" description="Basic and acidic residues" evidence="18">
    <location>
        <begin position="690"/>
        <end position="706"/>
    </location>
</feature>
<dbReference type="Gene3D" id="2.40.50.140">
    <property type="entry name" value="Nucleic acid-binding proteins"/>
    <property type="match status" value="1"/>
</dbReference>
<evidence type="ECO:0000256" key="11">
    <source>
        <dbReference type="ARBA" id="ARBA00022723"/>
    </source>
</evidence>
<feature type="compositionally biased region" description="Basic and acidic residues" evidence="18">
    <location>
        <begin position="556"/>
        <end position="566"/>
    </location>
</feature>
<keyword evidence="11" id="KW-0479">Metal-binding</keyword>
<dbReference type="NCBIfam" id="TIGR00757">
    <property type="entry name" value="RNaseEG"/>
    <property type="match status" value="1"/>
</dbReference>
<evidence type="ECO:0000256" key="1">
    <source>
        <dbReference type="ARBA" id="ARBA00001946"/>
    </source>
</evidence>
<evidence type="ECO:0000256" key="5">
    <source>
        <dbReference type="ARBA" id="ARBA00022475"/>
    </source>
</evidence>
<evidence type="ECO:0000256" key="16">
    <source>
        <dbReference type="ARBA" id="ARBA00022884"/>
    </source>
</evidence>
<accession>A0AAX2J0P7</accession>
<feature type="compositionally biased region" description="Polar residues" evidence="18">
    <location>
        <begin position="616"/>
        <end position="627"/>
    </location>
</feature>
<keyword evidence="7" id="KW-0997">Cell inner membrane</keyword>
<evidence type="ECO:0000256" key="15">
    <source>
        <dbReference type="ARBA" id="ARBA00022842"/>
    </source>
</evidence>
<dbReference type="Gene3D" id="3.40.1260.20">
    <property type="entry name" value="Ribonuclease E, catalytic domain"/>
    <property type="match status" value="1"/>
</dbReference>
<keyword evidence="12" id="KW-0699">rRNA-binding</keyword>
<dbReference type="EMBL" id="LS483412">
    <property type="protein sequence ID" value="SQG91098.1"/>
    <property type="molecule type" value="Genomic_DNA"/>
</dbReference>
<evidence type="ECO:0000256" key="14">
    <source>
        <dbReference type="ARBA" id="ARBA00022801"/>
    </source>
</evidence>
<feature type="compositionally biased region" description="Polar residues" evidence="18">
    <location>
        <begin position="544"/>
        <end position="555"/>
    </location>
</feature>
<dbReference type="Pfam" id="PF10150">
    <property type="entry name" value="RNase_E_G"/>
    <property type="match status" value="1"/>
</dbReference>
<reference evidence="20 21" key="1">
    <citation type="submission" date="2018-06" db="EMBL/GenBank/DDBJ databases">
        <authorList>
            <consortium name="Pathogen Informatics"/>
            <person name="Doyle S."/>
        </authorList>
    </citation>
    <scope>NUCLEOTIDE SEQUENCE [LARGE SCALE GENOMIC DNA]</scope>
    <source>
        <strain evidence="20 21">NCTC12272</strain>
    </source>
</reference>
<keyword evidence="14 20" id="KW-0378">Hydrolase</keyword>
<dbReference type="InterPro" id="IPR019307">
    <property type="entry name" value="RNA-bd_AU-1/RNase_E/G"/>
</dbReference>